<evidence type="ECO:0000256" key="7">
    <source>
        <dbReference type="SAM" id="Phobius"/>
    </source>
</evidence>
<feature type="transmembrane region" description="Helical" evidence="7">
    <location>
        <begin position="93"/>
        <end position="115"/>
    </location>
</feature>
<dbReference type="RefSeq" id="WP_209735785.1">
    <property type="nucleotide sequence ID" value="NZ_CP072611.1"/>
</dbReference>
<accession>A0ABW5CJ68</accession>
<keyword evidence="3 7" id="KW-0812">Transmembrane</keyword>
<evidence type="ECO:0000256" key="3">
    <source>
        <dbReference type="ARBA" id="ARBA00022692"/>
    </source>
</evidence>
<protein>
    <submittedName>
        <fullName evidence="9">DMT family transporter</fullName>
    </submittedName>
</protein>
<evidence type="ECO:0000256" key="4">
    <source>
        <dbReference type="ARBA" id="ARBA00022989"/>
    </source>
</evidence>
<dbReference type="InterPro" id="IPR051258">
    <property type="entry name" value="Diverse_Substrate_Transporter"/>
</dbReference>
<feature type="transmembrane region" description="Helical" evidence="7">
    <location>
        <begin position="177"/>
        <end position="197"/>
    </location>
</feature>
<dbReference type="PANTHER" id="PTHR42920:SF5">
    <property type="entry name" value="EAMA DOMAIN-CONTAINING PROTEIN"/>
    <property type="match status" value="1"/>
</dbReference>
<comment type="caution">
    <text evidence="9">The sequence shown here is derived from an EMBL/GenBank/DDBJ whole genome shotgun (WGS) entry which is preliminary data.</text>
</comment>
<organism evidence="9 10">
    <name type="scientific">Aureimonas populi</name>
    <dbReference type="NCBI Taxonomy" id="1701758"/>
    <lineage>
        <taxon>Bacteria</taxon>
        <taxon>Pseudomonadati</taxon>
        <taxon>Pseudomonadota</taxon>
        <taxon>Alphaproteobacteria</taxon>
        <taxon>Hyphomicrobiales</taxon>
        <taxon>Aurantimonadaceae</taxon>
        <taxon>Aureimonas</taxon>
    </lineage>
</organism>
<feature type="transmembrane region" description="Helical" evidence="7">
    <location>
        <begin position="67"/>
        <end position="87"/>
    </location>
</feature>
<feature type="transmembrane region" description="Helical" evidence="7">
    <location>
        <begin position="37"/>
        <end position="55"/>
    </location>
</feature>
<feature type="transmembrane region" description="Helical" evidence="7">
    <location>
        <begin position="239"/>
        <end position="258"/>
    </location>
</feature>
<feature type="region of interest" description="Disordered" evidence="6">
    <location>
        <begin position="289"/>
        <end position="313"/>
    </location>
</feature>
<dbReference type="PANTHER" id="PTHR42920">
    <property type="entry name" value="OS03G0707200 PROTEIN-RELATED"/>
    <property type="match status" value="1"/>
</dbReference>
<keyword evidence="10" id="KW-1185">Reference proteome</keyword>
<reference evidence="10" key="1">
    <citation type="journal article" date="2019" name="Int. J. Syst. Evol. Microbiol.">
        <title>The Global Catalogue of Microorganisms (GCM) 10K type strain sequencing project: providing services to taxonomists for standard genome sequencing and annotation.</title>
        <authorList>
            <consortium name="The Broad Institute Genomics Platform"/>
            <consortium name="The Broad Institute Genome Sequencing Center for Infectious Disease"/>
            <person name="Wu L."/>
            <person name="Ma J."/>
        </authorList>
    </citation>
    <scope>NUCLEOTIDE SEQUENCE [LARGE SCALE GENOMIC DNA]</scope>
    <source>
        <strain evidence="10">ZS-35-S2</strain>
    </source>
</reference>
<dbReference type="Proteomes" id="UP001597371">
    <property type="component" value="Unassembled WGS sequence"/>
</dbReference>
<evidence type="ECO:0000256" key="5">
    <source>
        <dbReference type="ARBA" id="ARBA00023136"/>
    </source>
</evidence>
<evidence type="ECO:0000259" key="8">
    <source>
        <dbReference type="Pfam" id="PF00892"/>
    </source>
</evidence>
<dbReference type="SUPFAM" id="SSF103481">
    <property type="entry name" value="Multidrug resistance efflux transporter EmrE"/>
    <property type="match status" value="2"/>
</dbReference>
<evidence type="ECO:0000313" key="9">
    <source>
        <dbReference type="EMBL" id="MFD2236256.1"/>
    </source>
</evidence>
<name>A0ABW5CJ68_9HYPH</name>
<gene>
    <name evidence="9" type="ORF">ACFSKQ_02120</name>
</gene>
<dbReference type="InterPro" id="IPR000620">
    <property type="entry name" value="EamA_dom"/>
</dbReference>
<feature type="transmembrane region" description="Helical" evidence="7">
    <location>
        <begin position="122"/>
        <end position="141"/>
    </location>
</feature>
<feature type="transmembrane region" description="Helical" evidence="7">
    <location>
        <begin position="212"/>
        <end position="232"/>
    </location>
</feature>
<proteinExistence type="predicted"/>
<feature type="transmembrane region" description="Helical" evidence="7">
    <location>
        <begin position="147"/>
        <end position="165"/>
    </location>
</feature>
<keyword evidence="2" id="KW-1003">Cell membrane</keyword>
<feature type="transmembrane region" description="Helical" evidence="7">
    <location>
        <begin position="264"/>
        <end position="283"/>
    </location>
</feature>
<dbReference type="InterPro" id="IPR037185">
    <property type="entry name" value="EmrE-like"/>
</dbReference>
<evidence type="ECO:0000313" key="10">
    <source>
        <dbReference type="Proteomes" id="UP001597371"/>
    </source>
</evidence>
<evidence type="ECO:0000256" key="2">
    <source>
        <dbReference type="ARBA" id="ARBA00022475"/>
    </source>
</evidence>
<evidence type="ECO:0000256" key="1">
    <source>
        <dbReference type="ARBA" id="ARBA00004651"/>
    </source>
</evidence>
<sequence length="313" mass="32380">MSRASANLLLCLTAAIWGLGFIAQSTAMQAIGPWTYNATRFGLAAAVLVPFALAERRRAGPMPPRKLAGFALVGLILFAAAGLQQFGISQTSVTNAGFLTGLYVVLTPLIALVLTRSVPHPVVWPAAVVAFCGIAAIAGGALDGLNAGDGLVIAGAVFWALHIVAIERFGRADRGPFTLSLVQFAIVALLSAPGAVVEAPSGAALAAALPEILYGGLVATALAITLQVVAQAHTPASQVAIFLSGEALFAALFSFILLGERLSAGAWLGCAMVFLAMLAVELVPMRPWAARPSSSSGKQADEWMHKRKRRAES</sequence>
<evidence type="ECO:0000256" key="6">
    <source>
        <dbReference type="SAM" id="MobiDB-lite"/>
    </source>
</evidence>
<keyword evidence="4 7" id="KW-1133">Transmembrane helix</keyword>
<dbReference type="Pfam" id="PF00892">
    <property type="entry name" value="EamA"/>
    <property type="match status" value="2"/>
</dbReference>
<feature type="domain" description="EamA" evidence="8">
    <location>
        <begin position="6"/>
        <end position="137"/>
    </location>
</feature>
<feature type="domain" description="EamA" evidence="8">
    <location>
        <begin position="148"/>
        <end position="279"/>
    </location>
</feature>
<keyword evidence="5 7" id="KW-0472">Membrane</keyword>
<comment type="subcellular location">
    <subcellularLocation>
        <location evidence="1">Cell membrane</location>
        <topology evidence="1">Multi-pass membrane protein</topology>
    </subcellularLocation>
</comment>
<dbReference type="EMBL" id="JBHUIJ010000002">
    <property type="protein sequence ID" value="MFD2236256.1"/>
    <property type="molecule type" value="Genomic_DNA"/>
</dbReference>